<comment type="subcellular location">
    <subcellularLocation>
        <location evidence="1">Periplasm</location>
    </subcellularLocation>
</comment>
<dbReference type="EMBL" id="LQOJ01000021">
    <property type="protein sequence ID" value="ORV06338.1"/>
    <property type="molecule type" value="Genomic_DNA"/>
</dbReference>
<accession>A0A1X1RHP5</accession>
<dbReference type="PRINTS" id="PR00909">
    <property type="entry name" value="SPERMDNBNDNG"/>
</dbReference>
<evidence type="ECO:0000313" key="5">
    <source>
        <dbReference type="EMBL" id="ORV06338.1"/>
    </source>
</evidence>
<keyword evidence="2" id="KW-0813">Transport</keyword>
<dbReference type="PANTHER" id="PTHR30222:SF17">
    <property type="entry name" value="SPERMIDINE_PUTRESCINE-BINDING PERIPLASMIC PROTEIN"/>
    <property type="match status" value="1"/>
</dbReference>
<dbReference type="InterPro" id="IPR006059">
    <property type="entry name" value="SBP"/>
</dbReference>
<dbReference type="Proteomes" id="UP000193484">
    <property type="component" value="Unassembled WGS sequence"/>
</dbReference>
<gene>
    <name evidence="5" type="ORF">AWC04_05670</name>
</gene>
<keyword evidence="4" id="KW-0574">Periplasm</keyword>
<keyword evidence="3" id="KW-0732">Signal</keyword>
<dbReference type="InterPro" id="IPR006311">
    <property type="entry name" value="TAT_signal"/>
</dbReference>
<evidence type="ECO:0000256" key="3">
    <source>
        <dbReference type="ARBA" id="ARBA00022729"/>
    </source>
</evidence>
<evidence type="ECO:0000256" key="4">
    <source>
        <dbReference type="ARBA" id="ARBA00022764"/>
    </source>
</evidence>
<dbReference type="PANTHER" id="PTHR30222">
    <property type="entry name" value="SPERMIDINE/PUTRESCINE-BINDING PERIPLASMIC PROTEIN"/>
    <property type="match status" value="1"/>
</dbReference>
<dbReference type="RefSeq" id="WP_085094014.1">
    <property type="nucleotide sequence ID" value="NZ_AP022603.1"/>
</dbReference>
<dbReference type="InterPro" id="IPR019546">
    <property type="entry name" value="TAT_signal_bac_arc"/>
</dbReference>
<sequence length="396" mass="43543">MPPTDRFPRPLGRPPATSRRRFLGGGAAAAAALALGPAALAGCGTRQDNPGGASTEIPDDGAPATGTLRVSNWPMYMPDDFVAAFEQTTGLRVDYREDFNDNEEWFAKVKAPLARHQDIGADLVVPTEFMALRLRALGWINQINDARVPNLANLRPDLLNAPADPGRRYIAPYLNGMVGLAYNRAATKRDIRTMDDLWDPAFQGRVTMLSDMQDGVGMVMQAQGNSPAHPTSEAVTQAVDMIREQKDRGQIRRFTGNDYLDDFATGNVVIAQAYSGDVARLQADEPDLRFLVPESGGMWFTDTMVIPNTTANQKGAETWINYVYDRDNYAKLIDFNPSVPVLSDMDEALRRINPALAANPLINPDQQTRDRLVHWAELTDEQTQEYNAAYAAVTAG</sequence>
<dbReference type="SUPFAM" id="SSF53850">
    <property type="entry name" value="Periplasmic binding protein-like II"/>
    <property type="match status" value="1"/>
</dbReference>
<dbReference type="GO" id="GO:0042597">
    <property type="term" value="C:periplasmic space"/>
    <property type="evidence" value="ECO:0007669"/>
    <property type="project" value="UniProtKB-SubCell"/>
</dbReference>
<organism evidence="5 6">
    <name type="scientific">Mycolicibacterium fallax</name>
    <name type="common">Mycobacterium fallax</name>
    <dbReference type="NCBI Taxonomy" id="1793"/>
    <lineage>
        <taxon>Bacteria</taxon>
        <taxon>Bacillati</taxon>
        <taxon>Actinomycetota</taxon>
        <taxon>Actinomycetes</taxon>
        <taxon>Mycobacteriales</taxon>
        <taxon>Mycobacteriaceae</taxon>
        <taxon>Mycolicibacterium</taxon>
    </lineage>
</organism>
<evidence type="ECO:0000313" key="6">
    <source>
        <dbReference type="Proteomes" id="UP000193484"/>
    </source>
</evidence>
<protein>
    <submittedName>
        <fullName evidence="5">Twin-arginine translocation pathway signal protein</fullName>
    </submittedName>
</protein>
<keyword evidence="6" id="KW-1185">Reference proteome</keyword>
<dbReference type="STRING" id="1793.AWC04_05670"/>
<evidence type="ECO:0000256" key="2">
    <source>
        <dbReference type="ARBA" id="ARBA00022448"/>
    </source>
</evidence>
<name>A0A1X1RHP5_MYCFA</name>
<comment type="caution">
    <text evidence="5">The sequence shown here is derived from an EMBL/GenBank/DDBJ whole genome shotgun (WGS) entry which is preliminary data.</text>
</comment>
<dbReference type="Pfam" id="PF13416">
    <property type="entry name" value="SBP_bac_8"/>
    <property type="match status" value="1"/>
</dbReference>
<dbReference type="OrthoDB" id="9813777at2"/>
<dbReference type="GO" id="GO:0015846">
    <property type="term" value="P:polyamine transport"/>
    <property type="evidence" value="ECO:0007669"/>
    <property type="project" value="InterPro"/>
</dbReference>
<dbReference type="Gene3D" id="3.40.190.10">
    <property type="entry name" value="Periplasmic binding protein-like II"/>
    <property type="match status" value="2"/>
</dbReference>
<dbReference type="NCBIfam" id="TIGR01409">
    <property type="entry name" value="TAT_signal_seq"/>
    <property type="match status" value="1"/>
</dbReference>
<evidence type="ECO:0000256" key="1">
    <source>
        <dbReference type="ARBA" id="ARBA00004418"/>
    </source>
</evidence>
<reference evidence="5 6" key="1">
    <citation type="submission" date="2016-01" db="EMBL/GenBank/DDBJ databases">
        <title>The new phylogeny of the genus Mycobacterium.</title>
        <authorList>
            <person name="Tarcisio F."/>
            <person name="Conor M."/>
            <person name="Antonella G."/>
            <person name="Elisabetta G."/>
            <person name="Giulia F.S."/>
            <person name="Sara T."/>
            <person name="Anna F."/>
            <person name="Clotilde B."/>
            <person name="Roberto B."/>
            <person name="Veronica D.S."/>
            <person name="Fabio R."/>
            <person name="Monica P."/>
            <person name="Olivier J."/>
            <person name="Enrico T."/>
            <person name="Nicola S."/>
        </authorList>
    </citation>
    <scope>NUCLEOTIDE SEQUENCE [LARGE SCALE GENOMIC DNA]</scope>
    <source>
        <strain evidence="5 6">DSM 44179</strain>
    </source>
</reference>
<proteinExistence type="predicted"/>
<dbReference type="PROSITE" id="PS51318">
    <property type="entry name" value="TAT"/>
    <property type="match status" value="1"/>
</dbReference>
<dbReference type="AlphaFoldDB" id="A0A1X1RHP5"/>
<dbReference type="CDD" id="cd13590">
    <property type="entry name" value="PBP2_PotD_PotF_like"/>
    <property type="match status" value="1"/>
</dbReference>
<dbReference type="InterPro" id="IPR001188">
    <property type="entry name" value="Sperm_putr-bd"/>
</dbReference>
<dbReference type="GO" id="GO:0019808">
    <property type="term" value="F:polyamine binding"/>
    <property type="evidence" value="ECO:0007669"/>
    <property type="project" value="InterPro"/>
</dbReference>